<name>A0A1V0UZT4_9BACL</name>
<gene>
    <name evidence="2" type="ORF">B7C51_25045</name>
</gene>
<dbReference type="Proteomes" id="UP000192727">
    <property type="component" value="Plasmid pPLP3"/>
</dbReference>
<accession>A0A1V0UZT4</accession>
<reference evidence="2 3" key="1">
    <citation type="submission" date="2017-03" db="EMBL/GenBank/DDBJ databases">
        <title>Paenibacillus larvae genome sequencing.</title>
        <authorList>
            <person name="Dingman D.W."/>
        </authorList>
    </citation>
    <scope>NUCLEOTIDE SEQUENCE [LARGE SCALE GENOMIC DNA]</scope>
    <source>
        <strain evidence="2 3">SAG 10367</strain>
        <plasmid evidence="3">pplp3</plasmid>
    </source>
</reference>
<feature type="coiled-coil region" evidence="1">
    <location>
        <begin position="105"/>
        <end position="139"/>
    </location>
</feature>
<feature type="coiled-coil region" evidence="1">
    <location>
        <begin position="14"/>
        <end position="62"/>
    </location>
</feature>
<organism evidence="2 3">
    <name type="scientific">Paenibacillus larvae subsp. pulvifaciens</name>
    <dbReference type="NCBI Taxonomy" id="1477"/>
    <lineage>
        <taxon>Bacteria</taxon>
        <taxon>Bacillati</taxon>
        <taxon>Bacillota</taxon>
        <taxon>Bacilli</taxon>
        <taxon>Bacillales</taxon>
        <taxon>Paenibacillaceae</taxon>
        <taxon>Paenibacillus</taxon>
    </lineage>
</organism>
<dbReference type="AlphaFoldDB" id="A0A1V0UZT4"/>
<dbReference type="EMBL" id="CP020558">
    <property type="protein sequence ID" value="ARF70742.1"/>
    <property type="molecule type" value="Genomic_DNA"/>
</dbReference>
<protein>
    <submittedName>
        <fullName evidence="2">Uncharacterized protein</fullName>
    </submittedName>
</protein>
<keyword evidence="2" id="KW-0614">Plasmid</keyword>
<proteinExistence type="predicted"/>
<dbReference type="RefSeq" id="WP_083041723.1">
    <property type="nucleotide sequence ID" value="NZ_CP020558.1"/>
</dbReference>
<evidence type="ECO:0000313" key="2">
    <source>
        <dbReference type="EMBL" id="ARF70742.1"/>
    </source>
</evidence>
<keyword evidence="1" id="KW-0175">Coiled coil</keyword>
<evidence type="ECO:0000256" key="1">
    <source>
        <dbReference type="SAM" id="Coils"/>
    </source>
</evidence>
<sequence>MEKKEIYLESRFSNEQLRKDLNDFKEVLDTLIEIYQPMVDTYNKIEKEIDKKRKKIVSVQVDYKVYDNVTDIDVRSIPIKSIAEAFVKVTKESSPEFSSQMSAIVADQEKIYEKINKLIDKKERECEEIVDIAKETLRKAKKAFSDVHFPMSHAISCIERLLKREDNPERYNKLSKVVLKNIPLMEGSYLRKDEVPEGGYFC</sequence>
<evidence type="ECO:0000313" key="3">
    <source>
        <dbReference type="Proteomes" id="UP000192727"/>
    </source>
</evidence>
<geneLocation type="plasmid" evidence="3">
    <name>pplp3</name>
</geneLocation>